<gene>
    <name evidence="3" type="ORF">Micbo1qcDRAFT_140479</name>
</gene>
<keyword evidence="2" id="KW-0560">Oxidoreductase</keyword>
<evidence type="ECO:0008006" key="5">
    <source>
        <dbReference type="Google" id="ProtNLM"/>
    </source>
</evidence>
<dbReference type="Pfam" id="PF00106">
    <property type="entry name" value="adh_short"/>
    <property type="match status" value="1"/>
</dbReference>
<accession>A0A136IMV3</accession>
<evidence type="ECO:0000313" key="4">
    <source>
        <dbReference type="Proteomes" id="UP000070501"/>
    </source>
</evidence>
<dbReference type="Proteomes" id="UP000070501">
    <property type="component" value="Unassembled WGS sequence"/>
</dbReference>
<keyword evidence="4" id="KW-1185">Reference proteome</keyword>
<dbReference type="GO" id="GO:0016491">
    <property type="term" value="F:oxidoreductase activity"/>
    <property type="evidence" value="ECO:0007669"/>
    <property type="project" value="UniProtKB-KW"/>
</dbReference>
<dbReference type="EMBL" id="KQ964269">
    <property type="protein sequence ID" value="KXJ86285.1"/>
    <property type="molecule type" value="Genomic_DNA"/>
</dbReference>
<dbReference type="InParanoid" id="A0A136IMV3"/>
<dbReference type="Gene3D" id="3.40.50.720">
    <property type="entry name" value="NAD(P)-binding Rossmann-like Domain"/>
    <property type="match status" value="1"/>
</dbReference>
<dbReference type="OrthoDB" id="542013at2759"/>
<proteinExistence type="inferred from homology"/>
<dbReference type="InterPro" id="IPR002347">
    <property type="entry name" value="SDR_fam"/>
</dbReference>
<organism evidence="3 4">
    <name type="scientific">Microdochium bolleyi</name>
    <dbReference type="NCBI Taxonomy" id="196109"/>
    <lineage>
        <taxon>Eukaryota</taxon>
        <taxon>Fungi</taxon>
        <taxon>Dikarya</taxon>
        <taxon>Ascomycota</taxon>
        <taxon>Pezizomycotina</taxon>
        <taxon>Sordariomycetes</taxon>
        <taxon>Xylariomycetidae</taxon>
        <taxon>Xylariales</taxon>
        <taxon>Microdochiaceae</taxon>
        <taxon>Microdochium</taxon>
    </lineage>
</organism>
<evidence type="ECO:0000256" key="2">
    <source>
        <dbReference type="ARBA" id="ARBA00023002"/>
    </source>
</evidence>
<dbReference type="InterPro" id="IPR036291">
    <property type="entry name" value="NAD(P)-bd_dom_sf"/>
</dbReference>
<dbReference type="PANTHER" id="PTHR24320:SF148">
    <property type="entry name" value="NAD(P)-BINDING ROSSMANN-FOLD SUPERFAMILY PROTEIN"/>
    <property type="match status" value="1"/>
</dbReference>
<name>A0A136IMV3_9PEZI</name>
<reference evidence="4" key="1">
    <citation type="submission" date="2016-02" db="EMBL/GenBank/DDBJ databases">
        <title>Draft genome sequence of Microdochium bolleyi, a fungal endophyte of beachgrass.</title>
        <authorList>
            <consortium name="DOE Joint Genome Institute"/>
            <person name="David A.S."/>
            <person name="May G."/>
            <person name="Haridas S."/>
            <person name="Lim J."/>
            <person name="Wang M."/>
            <person name="Labutti K."/>
            <person name="Lipzen A."/>
            <person name="Barry K."/>
            <person name="Grigoriev I.V."/>
        </authorList>
    </citation>
    <scope>NUCLEOTIDE SEQUENCE [LARGE SCALE GENOMIC DNA]</scope>
    <source>
        <strain evidence="4">J235TASD1</strain>
    </source>
</reference>
<comment type="similarity">
    <text evidence="1">Belongs to the short-chain dehydrogenases/reductases (SDR) family.</text>
</comment>
<dbReference type="STRING" id="196109.A0A136IMV3"/>
<dbReference type="PANTHER" id="PTHR24320">
    <property type="entry name" value="RETINOL DEHYDROGENASE"/>
    <property type="match status" value="1"/>
</dbReference>
<sequence length="293" mass="32244">MATVTKTLIATGASSGLGFELVKQLLQQSQPYKLILAARDTKGAQAAYDALKYDSSTHKLTILPAELSNLKTVKSFAEQALDTLGSDKLDYLMLNAGMTEPPGTKGPEGSKWSDSYLVNHLSQHYLTHLFRAKLESSHSRIVVVSSGAIRGVKEPDALEEDMLSGAGQTTHNHYSASKFIQLLGANWWRRQLGDKALVVAVSPGLVPGTRIDRHKMLQLSQSLPDAKTVPEGAQSIYQAFIRDDIPQDPEQIFLTSWGEWWPKDVYGLSLDHALQDKWCPNKEEIEQEAGISA</sequence>
<dbReference type="SUPFAM" id="SSF51735">
    <property type="entry name" value="NAD(P)-binding Rossmann-fold domains"/>
    <property type="match status" value="1"/>
</dbReference>
<evidence type="ECO:0000313" key="3">
    <source>
        <dbReference type="EMBL" id="KXJ86285.1"/>
    </source>
</evidence>
<protein>
    <recommendedName>
        <fullName evidence="5">Short-chain dehydrogenase/reductase SDR</fullName>
    </recommendedName>
</protein>
<dbReference type="PRINTS" id="PR00081">
    <property type="entry name" value="GDHRDH"/>
</dbReference>
<dbReference type="AlphaFoldDB" id="A0A136IMV3"/>
<evidence type="ECO:0000256" key="1">
    <source>
        <dbReference type="ARBA" id="ARBA00006484"/>
    </source>
</evidence>